<feature type="repeat" description="PPR" evidence="2">
    <location>
        <begin position="41"/>
        <end position="75"/>
    </location>
</feature>
<dbReference type="InterPro" id="IPR051240">
    <property type="entry name" value="Mito_RNA-Proc/Resp"/>
</dbReference>
<feature type="repeat" description="PPR" evidence="2">
    <location>
        <begin position="139"/>
        <end position="174"/>
    </location>
</feature>
<keyword evidence="1" id="KW-0677">Repeat</keyword>
<dbReference type="InterPro" id="IPR002885">
    <property type="entry name" value="PPR_rpt"/>
</dbReference>
<feature type="repeat" description="PPR" evidence="2">
    <location>
        <begin position="209"/>
        <end position="243"/>
    </location>
</feature>
<dbReference type="InterPro" id="IPR011990">
    <property type="entry name" value="TPR-like_helical_dom_sf"/>
</dbReference>
<dbReference type="Proteomes" id="UP001179952">
    <property type="component" value="Unassembled WGS sequence"/>
</dbReference>
<dbReference type="SUPFAM" id="SSF48452">
    <property type="entry name" value="TPR-like"/>
    <property type="match status" value="1"/>
</dbReference>
<keyword evidence="4" id="KW-1185">Reference proteome</keyword>
<evidence type="ECO:0000256" key="1">
    <source>
        <dbReference type="ARBA" id="ARBA00022737"/>
    </source>
</evidence>
<evidence type="ECO:0000256" key="2">
    <source>
        <dbReference type="PROSITE-ProRule" id="PRU00708"/>
    </source>
</evidence>
<dbReference type="EMBL" id="JAUJYN010000005">
    <property type="protein sequence ID" value="KAK1271871.1"/>
    <property type="molecule type" value="Genomic_DNA"/>
</dbReference>
<reference evidence="3" key="1">
    <citation type="journal article" date="2023" name="Nat. Commun.">
        <title>Diploid and tetraploid genomes of Acorus and the evolution of monocots.</title>
        <authorList>
            <person name="Ma L."/>
            <person name="Liu K.W."/>
            <person name="Li Z."/>
            <person name="Hsiao Y.Y."/>
            <person name="Qi Y."/>
            <person name="Fu T."/>
            <person name="Tang G.D."/>
            <person name="Zhang D."/>
            <person name="Sun W.H."/>
            <person name="Liu D.K."/>
            <person name="Li Y."/>
            <person name="Chen G.Z."/>
            <person name="Liu X.D."/>
            <person name="Liao X.Y."/>
            <person name="Jiang Y.T."/>
            <person name="Yu X."/>
            <person name="Hao Y."/>
            <person name="Huang J."/>
            <person name="Zhao X.W."/>
            <person name="Ke S."/>
            <person name="Chen Y.Y."/>
            <person name="Wu W.L."/>
            <person name="Hsu J.L."/>
            <person name="Lin Y.F."/>
            <person name="Huang M.D."/>
            <person name="Li C.Y."/>
            <person name="Huang L."/>
            <person name="Wang Z.W."/>
            <person name="Zhao X."/>
            <person name="Zhong W.Y."/>
            <person name="Peng D.H."/>
            <person name="Ahmad S."/>
            <person name="Lan S."/>
            <person name="Zhang J.S."/>
            <person name="Tsai W.C."/>
            <person name="Van de Peer Y."/>
            <person name="Liu Z.J."/>
        </authorList>
    </citation>
    <scope>NUCLEOTIDE SEQUENCE</scope>
    <source>
        <strain evidence="3">SCP</strain>
    </source>
</reference>
<dbReference type="Pfam" id="PF13812">
    <property type="entry name" value="PPR_3"/>
    <property type="match status" value="1"/>
</dbReference>
<dbReference type="PANTHER" id="PTHR47933:SF45">
    <property type="entry name" value="PENTACOTRIPEPTIDE-REPEAT REGION OF PRORP DOMAIN-CONTAINING PROTEIN"/>
    <property type="match status" value="1"/>
</dbReference>
<evidence type="ECO:0000313" key="3">
    <source>
        <dbReference type="EMBL" id="KAK1271871.1"/>
    </source>
</evidence>
<gene>
    <name evidence="3" type="ORF">QJS04_geneDACA006120</name>
</gene>
<feature type="repeat" description="PPR" evidence="2">
    <location>
        <begin position="284"/>
        <end position="318"/>
    </location>
</feature>
<dbReference type="GO" id="GO:0003729">
    <property type="term" value="F:mRNA binding"/>
    <property type="evidence" value="ECO:0007669"/>
    <property type="project" value="TreeGrafter"/>
</dbReference>
<dbReference type="Pfam" id="PF13041">
    <property type="entry name" value="PPR_2"/>
    <property type="match status" value="4"/>
</dbReference>
<dbReference type="NCBIfam" id="TIGR00756">
    <property type="entry name" value="PPR"/>
    <property type="match status" value="8"/>
</dbReference>
<feature type="repeat" description="PPR" evidence="2">
    <location>
        <begin position="244"/>
        <end position="278"/>
    </location>
</feature>
<proteinExistence type="predicted"/>
<evidence type="ECO:0000313" key="4">
    <source>
        <dbReference type="Proteomes" id="UP001179952"/>
    </source>
</evidence>
<accession>A0AAV9B5X0</accession>
<feature type="repeat" description="PPR" evidence="2">
    <location>
        <begin position="6"/>
        <end position="40"/>
    </location>
</feature>
<comment type="caution">
    <text evidence="3">The sequence shown here is derived from an EMBL/GenBank/DDBJ whole genome shotgun (WGS) entry which is preliminary data.</text>
</comment>
<reference evidence="3" key="2">
    <citation type="submission" date="2023-06" db="EMBL/GenBank/DDBJ databases">
        <authorList>
            <person name="Ma L."/>
            <person name="Liu K.-W."/>
            <person name="Li Z."/>
            <person name="Hsiao Y.-Y."/>
            <person name="Qi Y."/>
            <person name="Fu T."/>
            <person name="Tang G."/>
            <person name="Zhang D."/>
            <person name="Sun W.-H."/>
            <person name="Liu D.-K."/>
            <person name="Li Y."/>
            <person name="Chen G.-Z."/>
            <person name="Liu X.-D."/>
            <person name="Liao X.-Y."/>
            <person name="Jiang Y.-T."/>
            <person name="Yu X."/>
            <person name="Hao Y."/>
            <person name="Huang J."/>
            <person name="Zhao X.-W."/>
            <person name="Ke S."/>
            <person name="Chen Y.-Y."/>
            <person name="Wu W.-L."/>
            <person name="Hsu J.-L."/>
            <person name="Lin Y.-F."/>
            <person name="Huang M.-D."/>
            <person name="Li C.-Y."/>
            <person name="Huang L."/>
            <person name="Wang Z.-W."/>
            <person name="Zhao X."/>
            <person name="Zhong W.-Y."/>
            <person name="Peng D.-H."/>
            <person name="Ahmad S."/>
            <person name="Lan S."/>
            <person name="Zhang J.-S."/>
            <person name="Tsai W.-C."/>
            <person name="Van De Peer Y."/>
            <person name="Liu Z.-J."/>
        </authorList>
    </citation>
    <scope>NUCLEOTIDE SEQUENCE</scope>
    <source>
        <strain evidence="3">SCP</strain>
        <tissue evidence="3">Leaves</tissue>
    </source>
</reference>
<dbReference type="PANTHER" id="PTHR47933">
    <property type="entry name" value="PENTATRICOPEPTIDE REPEAT-CONTAINING PROTEIN 1, MITOCHONDRIAL"/>
    <property type="match status" value="1"/>
</dbReference>
<organism evidence="3 4">
    <name type="scientific">Acorus gramineus</name>
    <name type="common">Dwarf sweet flag</name>
    <dbReference type="NCBI Taxonomy" id="55184"/>
    <lineage>
        <taxon>Eukaryota</taxon>
        <taxon>Viridiplantae</taxon>
        <taxon>Streptophyta</taxon>
        <taxon>Embryophyta</taxon>
        <taxon>Tracheophyta</taxon>
        <taxon>Spermatophyta</taxon>
        <taxon>Magnoliopsida</taxon>
        <taxon>Liliopsida</taxon>
        <taxon>Acoraceae</taxon>
        <taxon>Acorus</taxon>
    </lineage>
</organism>
<feature type="repeat" description="PPR" evidence="2">
    <location>
        <begin position="319"/>
        <end position="349"/>
    </location>
</feature>
<dbReference type="PROSITE" id="PS51375">
    <property type="entry name" value="PPR"/>
    <property type="match status" value="9"/>
</dbReference>
<protein>
    <submittedName>
        <fullName evidence="3">Pentatricopeptide repeat-containing protein</fullName>
    </submittedName>
</protein>
<dbReference type="AlphaFoldDB" id="A0AAV9B5X0"/>
<feature type="repeat" description="PPR" evidence="2">
    <location>
        <begin position="392"/>
        <end position="426"/>
    </location>
</feature>
<name>A0AAV9B5X0_ACOGR</name>
<sequence>MNRCHSARLLNICVRSLCRCGNLDRAESVIADAIRIGIQPDLASHDTLISTHSHFNRIHAALSALRRMRHSGLRPSLRAYNALLSASSRLRLPDLSLDLLADIPSPDACSYNTLLHCLFRSGRPSDALRVFDSMRVPPSPITYNTILDGLCRSHGNVSNAVRLLRHIERSGSISPTRVDTYNVVIAGLCRSGRLRQARKMLAGMPVPPNVITYTTVMRGCFRYKMFHNGFQLFDEMRSRGIAPDLFAYCAVIGALVKAGKTDEAYDCIERMLNYASVSTEGELDVHCYNTVLNAYCKTGALDEAFKLVGEMVEAGMRTDEYTHTILIDGLCRAGRTDEATQIHAQRWRHVEEWSSEEERGGLVASNCLIDRLCKAGEVDRALRVFRGMGVRDAVTYTAMVHGLCSRRRFHTAFEMVMECLRGGLWVPCTVSGAVLDGLTCAGYRRDARVLRSAIRIAKILKSKPHGE</sequence>
<dbReference type="Gene3D" id="1.25.40.10">
    <property type="entry name" value="Tetratricopeptide repeat domain"/>
    <property type="match status" value="5"/>
</dbReference>
<dbReference type="Pfam" id="PF12854">
    <property type="entry name" value="PPR_1"/>
    <property type="match status" value="1"/>
</dbReference>
<feature type="repeat" description="PPR" evidence="2">
    <location>
        <begin position="107"/>
        <end position="137"/>
    </location>
</feature>